<feature type="region of interest" description="Disordered" evidence="1">
    <location>
        <begin position="560"/>
        <end position="625"/>
    </location>
</feature>
<feature type="region of interest" description="Disordered" evidence="1">
    <location>
        <begin position="969"/>
        <end position="993"/>
    </location>
</feature>
<evidence type="ECO:0000313" key="3">
    <source>
        <dbReference type="Proteomes" id="UP000800038"/>
    </source>
</evidence>
<feature type="compositionally biased region" description="Polar residues" evidence="1">
    <location>
        <begin position="611"/>
        <end position="624"/>
    </location>
</feature>
<feature type="compositionally biased region" description="Acidic residues" evidence="1">
    <location>
        <begin position="981"/>
        <end position="993"/>
    </location>
</feature>
<name>A0A6A5SRI7_9PLEO</name>
<reference evidence="2" key="1">
    <citation type="journal article" date="2020" name="Stud. Mycol.">
        <title>101 Dothideomycetes genomes: a test case for predicting lifestyles and emergence of pathogens.</title>
        <authorList>
            <person name="Haridas S."/>
            <person name="Albert R."/>
            <person name="Binder M."/>
            <person name="Bloem J."/>
            <person name="Labutti K."/>
            <person name="Salamov A."/>
            <person name="Andreopoulos B."/>
            <person name="Baker S."/>
            <person name="Barry K."/>
            <person name="Bills G."/>
            <person name="Bluhm B."/>
            <person name="Cannon C."/>
            <person name="Castanera R."/>
            <person name="Culley D."/>
            <person name="Daum C."/>
            <person name="Ezra D."/>
            <person name="Gonzalez J."/>
            <person name="Henrissat B."/>
            <person name="Kuo A."/>
            <person name="Liang C."/>
            <person name="Lipzen A."/>
            <person name="Lutzoni F."/>
            <person name="Magnuson J."/>
            <person name="Mondo S."/>
            <person name="Nolan M."/>
            <person name="Ohm R."/>
            <person name="Pangilinan J."/>
            <person name="Park H.-J."/>
            <person name="Ramirez L."/>
            <person name="Alfaro M."/>
            <person name="Sun H."/>
            <person name="Tritt A."/>
            <person name="Yoshinaga Y."/>
            <person name="Zwiers L.-H."/>
            <person name="Turgeon B."/>
            <person name="Goodwin S."/>
            <person name="Spatafora J."/>
            <person name="Crous P."/>
            <person name="Grigoriev I."/>
        </authorList>
    </citation>
    <scope>NUCLEOTIDE SEQUENCE</scope>
    <source>
        <strain evidence="2">CBS 161.51</strain>
    </source>
</reference>
<evidence type="ECO:0000313" key="2">
    <source>
        <dbReference type="EMBL" id="KAF1939727.1"/>
    </source>
</evidence>
<organism evidence="2 3">
    <name type="scientific">Clathrospora elynae</name>
    <dbReference type="NCBI Taxonomy" id="706981"/>
    <lineage>
        <taxon>Eukaryota</taxon>
        <taxon>Fungi</taxon>
        <taxon>Dikarya</taxon>
        <taxon>Ascomycota</taxon>
        <taxon>Pezizomycotina</taxon>
        <taxon>Dothideomycetes</taxon>
        <taxon>Pleosporomycetidae</taxon>
        <taxon>Pleosporales</taxon>
        <taxon>Diademaceae</taxon>
        <taxon>Clathrospora</taxon>
    </lineage>
</organism>
<feature type="compositionally biased region" description="Pro residues" evidence="1">
    <location>
        <begin position="724"/>
        <end position="737"/>
    </location>
</feature>
<feature type="region of interest" description="Disordered" evidence="1">
    <location>
        <begin position="206"/>
        <end position="239"/>
    </location>
</feature>
<feature type="region of interest" description="Disordered" evidence="1">
    <location>
        <begin position="87"/>
        <end position="123"/>
    </location>
</feature>
<sequence>MASHGKVLDLLNDGYLELQDVAGNVEPLPTLVPYEQYAQNVLVYRMDTPHDIFMALIQDFTERTALETGKELWTWCVQWEIEHAVSRQPAASPHSPKKPRLALGAPDTPTDAQRPRRNAPPLTAERRVIDPELMLDEDMLRILIDIVQVDSCIVPNFIEFLYRWIDFYEGDGKALKAALQWEIPSLWDFEYHPLMLPEELRNKVEKAKARDGDTKTHKHARAEDLAQSSPTKKMREKPDIAAMERQTEESERLQYREVHFGIQPPKLNEPLPRLINVPLDGPKRIKYYAACFRSRQRALNLLIEAGINTQQIKNYKRMQKEHPRDTPQEGEGGGLKCYHKDAAYAQTHFVEKEKQMLLRNKQVEITISNKLAAEAQLAARSTVPAGSSGIPLIPSTPSYAPRPDMAGDMLRKIQAARGKAEERINVVPASLVGKMKSKLFNGAQDRQAFLAMFGPGLPGAITAPLPPPNLPCPSLLSPLPPPGSTATFTRHPYPHMPNIGPLSHQQPMPGPAGANGPPIPINFEEYMRNLTPEQAARLLPLMHQQTRQMAANRLGIHPAGNAGQASTRGAQFATSAGRPPSNMLPTATTPQLGFGQAPRPSLAPALPHPRQYSTAPVQGVQNADPSAPQIPRGPIFNSSSGQFLPYQHHQTPAQFAAQASISSSMAPSLFQNTNSGLPAGPSSAPAPVATLYRPQIAHQPIGGPTREPSPHLQNEPAPLALTRPHPPSPNVFFPPGPGITRNAPSPLTLMPPPPSPLSSLAPSLLATSPFASPNGIPIQIYFPRILIPGNTIGPGGKRMGNSGVSETDAFLVGHAKPGSGNIVLNKAIFLPVGVWENTLRRVRRGKYVVLETYPSPMSPYAKGAGSGQSVLFGPSAGDGGAAIKTPPHQVVYEKLRQAYGFMASSRAREHDLTKRWRVTKGPMTLFDRGAVWEGWAVTLDRGIGMCAAERRGSLIMSGVIDEGVERKLDAEEERRRREMDELLAEDEDEEMDS</sequence>
<feature type="region of interest" description="Disordered" evidence="1">
    <location>
        <begin position="698"/>
        <end position="754"/>
    </location>
</feature>
<evidence type="ECO:0000256" key="1">
    <source>
        <dbReference type="SAM" id="MobiDB-lite"/>
    </source>
</evidence>
<dbReference type="AlphaFoldDB" id="A0A6A5SRI7"/>
<proteinExistence type="predicted"/>
<dbReference type="EMBL" id="ML976075">
    <property type="protein sequence ID" value="KAF1939727.1"/>
    <property type="molecule type" value="Genomic_DNA"/>
</dbReference>
<gene>
    <name evidence="2" type="ORF">EJ02DRAFT_496289</name>
</gene>
<dbReference type="OrthoDB" id="3787206at2759"/>
<feature type="compositionally biased region" description="Basic and acidic residues" evidence="1">
    <location>
        <begin position="969"/>
        <end position="980"/>
    </location>
</feature>
<feature type="compositionally biased region" description="Basic and acidic residues" evidence="1">
    <location>
        <begin position="206"/>
        <end position="215"/>
    </location>
</feature>
<feature type="compositionally biased region" description="Polar residues" evidence="1">
    <location>
        <begin position="563"/>
        <end position="574"/>
    </location>
</feature>
<dbReference type="Proteomes" id="UP000800038">
    <property type="component" value="Unassembled WGS sequence"/>
</dbReference>
<keyword evidence="3" id="KW-1185">Reference proteome</keyword>
<protein>
    <submittedName>
        <fullName evidence="2">Uncharacterized protein</fullName>
    </submittedName>
</protein>
<accession>A0A6A5SRI7</accession>